<gene>
    <name evidence="14" type="primary">fluC</name>
    <name evidence="14" type="synonym">crcB</name>
    <name evidence="15" type="ORF">CWE13_01230</name>
</gene>
<dbReference type="GO" id="GO:0140114">
    <property type="term" value="P:cellular detoxification of fluoride"/>
    <property type="evidence" value="ECO:0007669"/>
    <property type="project" value="UniProtKB-UniRule"/>
</dbReference>
<dbReference type="OrthoDB" id="9806299at2"/>
<keyword evidence="10 14" id="KW-0472">Membrane</keyword>
<evidence type="ECO:0000313" key="16">
    <source>
        <dbReference type="Proteomes" id="UP000286934"/>
    </source>
</evidence>
<evidence type="ECO:0000256" key="3">
    <source>
        <dbReference type="ARBA" id="ARBA00022475"/>
    </source>
</evidence>
<feature type="binding site" evidence="14">
    <location>
        <position position="82"/>
    </location>
    <ligand>
        <name>Na(+)</name>
        <dbReference type="ChEBI" id="CHEBI:29101"/>
        <note>structural</note>
    </ligand>
</feature>
<evidence type="ECO:0000256" key="6">
    <source>
        <dbReference type="ARBA" id="ARBA00022723"/>
    </source>
</evidence>
<evidence type="ECO:0000256" key="5">
    <source>
        <dbReference type="ARBA" id="ARBA00022692"/>
    </source>
</evidence>
<evidence type="ECO:0000313" key="15">
    <source>
        <dbReference type="EMBL" id="RUO38298.1"/>
    </source>
</evidence>
<comment type="similarity">
    <text evidence="12 14">Belongs to the fluoride channel Fluc/FEX (TC 1.A.43) family.</text>
</comment>
<dbReference type="InterPro" id="IPR003691">
    <property type="entry name" value="FluC"/>
</dbReference>
<proteinExistence type="inferred from homology"/>
<feature type="transmembrane region" description="Helical" evidence="14">
    <location>
        <begin position="65"/>
        <end position="88"/>
    </location>
</feature>
<dbReference type="GO" id="GO:0062054">
    <property type="term" value="F:fluoride channel activity"/>
    <property type="evidence" value="ECO:0007669"/>
    <property type="project" value="UniProtKB-UniRule"/>
</dbReference>
<evidence type="ECO:0000256" key="12">
    <source>
        <dbReference type="ARBA" id="ARBA00035120"/>
    </source>
</evidence>
<evidence type="ECO:0000256" key="1">
    <source>
        <dbReference type="ARBA" id="ARBA00004651"/>
    </source>
</evidence>
<feature type="transmembrane region" description="Helical" evidence="14">
    <location>
        <begin position="33"/>
        <end position="53"/>
    </location>
</feature>
<dbReference type="Pfam" id="PF02537">
    <property type="entry name" value="CRCB"/>
    <property type="match status" value="1"/>
</dbReference>
<evidence type="ECO:0000256" key="9">
    <source>
        <dbReference type="ARBA" id="ARBA00023065"/>
    </source>
</evidence>
<sequence length="130" mass="14206">MMWLYIALGGALGAVSRYWLTRLSMWRFDSSIPATFGVNVVGAFLLGLVLALINVRSQQGLSPQAATHAFVFFEFGLLGGFTTFSTFILEFQSSLKEKPVRAFLYMNASVLVCAFAIAMGYFTVAGGYFG</sequence>
<keyword evidence="9 14" id="KW-0406">Ion transport</keyword>
<comment type="function">
    <text evidence="14">Fluoride-specific ion channel. Important for reducing fluoride concentration in the cell, thus reducing its toxicity.</text>
</comment>
<keyword evidence="8 14" id="KW-0915">Sodium</keyword>
<evidence type="ECO:0000256" key="13">
    <source>
        <dbReference type="ARBA" id="ARBA00035585"/>
    </source>
</evidence>
<comment type="activity regulation">
    <text evidence="14">Na(+) is not transported, but it plays an essential structural role and its presence is essential for fluoride channel function.</text>
</comment>
<keyword evidence="16" id="KW-1185">Reference proteome</keyword>
<comment type="subcellular location">
    <subcellularLocation>
        <location evidence="1 14">Cell membrane</location>
        <topology evidence="1 14">Multi-pass membrane protein</topology>
    </subcellularLocation>
</comment>
<comment type="caution">
    <text evidence="15">The sequence shown here is derived from an EMBL/GenBank/DDBJ whole genome shotgun (WGS) entry which is preliminary data.</text>
</comment>
<dbReference type="HAMAP" id="MF_00454">
    <property type="entry name" value="FluC"/>
    <property type="match status" value="1"/>
</dbReference>
<dbReference type="PANTHER" id="PTHR28259:SF18">
    <property type="entry name" value="FLUORIDE-SPECIFIC ION CHANNEL FLUC"/>
    <property type="match status" value="1"/>
</dbReference>
<evidence type="ECO:0000256" key="7">
    <source>
        <dbReference type="ARBA" id="ARBA00022989"/>
    </source>
</evidence>
<evidence type="ECO:0000256" key="8">
    <source>
        <dbReference type="ARBA" id="ARBA00023053"/>
    </source>
</evidence>
<dbReference type="RefSeq" id="WP_126805520.1">
    <property type="nucleotide sequence ID" value="NZ_PIPP01000001.1"/>
</dbReference>
<reference evidence="16" key="1">
    <citation type="journal article" date="2018" name="Front. Microbiol.">
        <title>Genome-Based Analysis Reveals the Taxonomy and Diversity of the Family Idiomarinaceae.</title>
        <authorList>
            <person name="Liu Y."/>
            <person name="Lai Q."/>
            <person name="Shao Z."/>
        </authorList>
    </citation>
    <scope>NUCLEOTIDE SEQUENCE [LARGE SCALE GENOMIC DNA]</scope>
    <source>
        <strain evidence="16">AIS</strain>
    </source>
</reference>
<evidence type="ECO:0000256" key="4">
    <source>
        <dbReference type="ARBA" id="ARBA00022519"/>
    </source>
</evidence>
<dbReference type="GO" id="GO:0005886">
    <property type="term" value="C:plasma membrane"/>
    <property type="evidence" value="ECO:0007669"/>
    <property type="project" value="UniProtKB-SubCell"/>
</dbReference>
<keyword evidence="4" id="KW-0997">Cell inner membrane</keyword>
<evidence type="ECO:0000256" key="10">
    <source>
        <dbReference type="ARBA" id="ARBA00023136"/>
    </source>
</evidence>
<keyword evidence="3 14" id="KW-1003">Cell membrane</keyword>
<comment type="catalytic activity">
    <reaction evidence="13">
        <text>fluoride(in) = fluoride(out)</text>
        <dbReference type="Rhea" id="RHEA:76159"/>
        <dbReference type="ChEBI" id="CHEBI:17051"/>
    </reaction>
    <physiologicalReaction direction="left-to-right" evidence="13">
        <dbReference type="Rhea" id="RHEA:76160"/>
    </physiologicalReaction>
</comment>
<organism evidence="15 16">
    <name type="scientific">Aliidiomarina shirensis</name>
    <dbReference type="NCBI Taxonomy" id="1048642"/>
    <lineage>
        <taxon>Bacteria</taxon>
        <taxon>Pseudomonadati</taxon>
        <taxon>Pseudomonadota</taxon>
        <taxon>Gammaproteobacteria</taxon>
        <taxon>Alteromonadales</taxon>
        <taxon>Idiomarinaceae</taxon>
        <taxon>Aliidiomarina</taxon>
    </lineage>
</organism>
<evidence type="ECO:0000256" key="14">
    <source>
        <dbReference type="HAMAP-Rule" id="MF_00454"/>
    </source>
</evidence>
<dbReference type="EMBL" id="PIPP01000001">
    <property type="protein sequence ID" value="RUO38298.1"/>
    <property type="molecule type" value="Genomic_DNA"/>
</dbReference>
<dbReference type="AlphaFoldDB" id="A0A432WWY7"/>
<keyword evidence="5 14" id="KW-0812">Transmembrane</keyword>
<evidence type="ECO:0000256" key="11">
    <source>
        <dbReference type="ARBA" id="ARBA00023303"/>
    </source>
</evidence>
<keyword evidence="11 14" id="KW-0407">Ion channel</keyword>
<keyword evidence="7 14" id="KW-1133">Transmembrane helix</keyword>
<dbReference type="GO" id="GO:0046872">
    <property type="term" value="F:metal ion binding"/>
    <property type="evidence" value="ECO:0007669"/>
    <property type="project" value="UniProtKB-KW"/>
</dbReference>
<keyword evidence="2 14" id="KW-0813">Transport</keyword>
<evidence type="ECO:0000256" key="2">
    <source>
        <dbReference type="ARBA" id="ARBA00022448"/>
    </source>
</evidence>
<feature type="binding site" evidence="14">
    <location>
        <position position="79"/>
    </location>
    <ligand>
        <name>Na(+)</name>
        <dbReference type="ChEBI" id="CHEBI:29101"/>
        <note>structural</note>
    </ligand>
</feature>
<feature type="transmembrane region" description="Helical" evidence="14">
    <location>
        <begin position="108"/>
        <end position="129"/>
    </location>
</feature>
<accession>A0A432WWY7</accession>
<keyword evidence="6 14" id="KW-0479">Metal-binding</keyword>
<protein>
    <recommendedName>
        <fullName evidence="14">Fluoride-specific ion channel FluC</fullName>
    </recommendedName>
</protein>
<dbReference type="PANTHER" id="PTHR28259">
    <property type="entry name" value="FLUORIDE EXPORT PROTEIN 1-RELATED"/>
    <property type="match status" value="1"/>
</dbReference>
<name>A0A432WWY7_9GAMM</name>
<dbReference type="Proteomes" id="UP000286934">
    <property type="component" value="Unassembled WGS sequence"/>
</dbReference>